<dbReference type="SUPFAM" id="SSF53335">
    <property type="entry name" value="S-adenosyl-L-methionine-dependent methyltransferases"/>
    <property type="match status" value="1"/>
</dbReference>
<keyword evidence="6 7" id="KW-0694">RNA-binding</keyword>
<comment type="caution">
    <text evidence="9">The sequence shown here is derived from an EMBL/GenBank/DDBJ whole genome shotgun (WGS) entry which is preliminary data.</text>
</comment>
<evidence type="ECO:0000256" key="3">
    <source>
        <dbReference type="ARBA" id="ARBA00022679"/>
    </source>
</evidence>
<evidence type="ECO:0000313" key="9">
    <source>
        <dbReference type="EMBL" id="PHH49748.1"/>
    </source>
</evidence>
<reference evidence="9 10" key="1">
    <citation type="journal article" date="2013" name="Fungal Biol.">
        <title>Analysis of microsatellite markers in the genome of the plant pathogen Ceratocystis fimbriata.</title>
        <authorList>
            <person name="Simpson M.C."/>
            <person name="Wilken P.M."/>
            <person name="Coetzee M.P."/>
            <person name="Wingfield M.J."/>
            <person name="Wingfield B.D."/>
        </authorList>
    </citation>
    <scope>NUCLEOTIDE SEQUENCE [LARGE SCALE GENOMIC DNA]</scope>
    <source>
        <strain evidence="9 10">CBS 114723</strain>
    </source>
</reference>
<keyword evidence="4 7" id="KW-0949">S-adenosyl-L-methionine</keyword>
<feature type="domain" description="tRNA (guanine(10)-N(2))-methyltransferase TRMT11 N-terminal" evidence="8">
    <location>
        <begin position="1"/>
        <end position="172"/>
    </location>
</feature>
<name>A0A2C5WJ17_9PEZI</name>
<dbReference type="PANTHER" id="PTHR13370">
    <property type="entry name" value="RNA METHYLASE-RELATED"/>
    <property type="match status" value="1"/>
</dbReference>
<dbReference type="PANTHER" id="PTHR13370:SF3">
    <property type="entry name" value="TRNA (GUANINE(10)-N2)-METHYLTRANSFERASE HOMOLOG"/>
    <property type="match status" value="1"/>
</dbReference>
<evidence type="ECO:0000256" key="7">
    <source>
        <dbReference type="PROSITE-ProRule" id="PRU00959"/>
    </source>
</evidence>
<keyword evidence="2 7" id="KW-0489">Methyltransferase</keyword>
<gene>
    <name evidence="9" type="primary">TRM11</name>
    <name evidence="9" type="ORF">CFIMG_006288RA</name>
</gene>
<dbReference type="Pfam" id="PF25904">
    <property type="entry name" value="Tmrp11_N"/>
    <property type="match status" value="1"/>
</dbReference>
<dbReference type="GO" id="GO:0008033">
    <property type="term" value="P:tRNA processing"/>
    <property type="evidence" value="ECO:0007669"/>
    <property type="project" value="UniProtKB-UniRule"/>
</dbReference>
<evidence type="ECO:0000256" key="6">
    <source>
        <dbReference type="ARBA" id="ARBA00022884"/>
    </source>
</evidence>
<dbReference type="EMBL" id="APWK03000171">
    <property type="protein sequence ID" value="PHH49748.1"/>
    <property type="molecule type" value="Genomic_DNA"/>
</dbReference>
<dbReference type="InterPro" id="IPR059073">
    <property type="entry name" value="TRMT11_N"/>
</dbReference>
<evidence type="ECO:0000313" key="10">
    <source>
        <dbReference type="Proteomes" id="UP000222788"/>
    </source>
</evidence>
<evidence type="ECO:0000259" key="8">
    <source>
        <dbReference type="Pfam" id="PF25904"/>
    </source>
</evidence>
<keyword evidence="3 7" id="KW-0808">Transferase</keyword>
<evidence type="ECO:0000256" key="1">
    <source>
        <dbReference type="ARBA" id="ARBA00022490"/>
    </source>
</evidence>
<dbReference type="OrthoDB" id="296065at2759"/>
<keyword evidence="10" id="KW-1185">Reference proteome</keyword>
<dbReference type="Proteomes" id="UP000222788">
    <property type="component" value="Unassembled WGS sequence"/>
</dbReference>
<keyword evidence="1" id="KW-0963">Cytoplasm</keyword>
<dbReference type="STRING" id="1035309.A0A2C5WJ17"/>
<dbReference type="GO" id="GO:0160102">
    <property type="term" value="F:tRNA (guanine(10)-N2)-methyltransferase activity"/>
    <property type="evidence" value="ECO:0007669"/>
    <property type="project" value="InterPro"/>
</dbReference>
<dbReference type="PIRSF" id="PIRSF017259">
    <property type="entry name" value="tRNA_mtfrase_TRM11"/>
    <property type="match status" value="1"/>
</dbReference>
<keyword evidence="5 7" id="KW-0819">tRNA processing</keyword>
<dbReference type="InterPro" id="IPR016691">
    <property type="entry name" value="TRMT11"/>
</dbReference>
<dbReference type="GO" id="GO:0000049">
    <property type="term" value="F:tRNA binding"/>
    <property type="evidence" value="ECO:0007669"/>
    <property type="project" value="UniProtKB-UniRule"/>
</dbReference>
<comment type="similarity">
    <text evidence="7">Belongs to the class I-like SAM-binding methyltransferase superfamily. TRM11 methyltransferase family.</text>
</comment>
<sequence length="448" mass="50269">MDFLVRFCQVHETFRIPELESLAVLEGVDLVIKNYREDVPFCIVTLPSPEDARRLIQRSILTQAIYEHWATASTIPDLLHAVKSYPETSKEVYQTASFKFSIDAFQGTRDRYAQRDIISSFLTQLPFSGPISMNSPDQEFTILEEWPYQSHANGVTAPTQAHFGRLVGTGARDLARIYDLKKRSWISTTSMDAELALVSANIALAGPGKLFYDPFCGTGSFPVAIAHFGALAFGSDIDGRPLRGKSPSKCVRGNFIQYGIQACFGDVFSADLTNSPIRVNNLREGLFDGIVCDMPYGVREGLKVLGVKDPEKSSWLLEAGKKDVKAANYHPPTKPYSFFAMLTDILVFASQTLTKKGRLSFWMPAVDESDVEYPIPSHPQLRLLSVCTQQFNKWSRRLITYERLAVEEVPEGALEKWEAELKQMQDVKGVTADELNPFRKSYFKGFQA</sequence>
<organism evidence="9 10">
    <name type="scientific">Ceratocystis fimbriata CBS 114723</name>
    <dbReference type="NCBI Taxonomy" id="1035309"/>
    <lineage>
        <taxon>Eukaryota</taxon>
        <taxon>Fungi</taxon>
        <taxon>Dikarya</taxon>
        <taxon>Ascomycota</taxon>
        <taxon>Pezizomycotina</taxon>
        <taxon>Sordariomycetes</taxon>
        <taxon>Hypocreomycetidae</taxon>
        <taxon>Microascales</taxon>
        <taxon>Ceratocystidaceae</taxon>
        <taxon>Ceratocystis</taxon>
    </lineage>
</organism>
<accession>A0A2C5WJ17</accession>
<dbReference type="GO" id="GO:0032259">
    <property type="term" value="P:methylation"/>
    <property type="evidence" value="ECO:0007669"/>
    <property type="project" value="UniProtKB-UniRule"/>
</dbReference>
<proteinExistence type="inferred from homology"/>
<dbReference type="AlphaFoldDB" id="A0A2C5WJ17"/>
<evidence type="ECO:0000256" key="4">
    <source>
        <dbReference type="ARBA" id="ARBA00022691"/>
    </source>
</evidence>
<evidence type="ECO:0000256" key="5">
    <source>
        <dbReference type="ARBA" id="ARBA00022694"/>
    </source>
</evidence>
<protein>
    <submittedName>
        <fullName evidence="9">tRNA (Guanine(10)-N2)-methyltransferase</fullName>
    </submittedName>
</protein>
<dbReference type="GO" id="GO:0005737">
    <property type="term" value="C:cytoplasm"/>
    <property type="evidence" value="ECO:0007669"/>
    <property type="project" value="TreeGrafter"/>
</dbReference>
<evidence type="ECO:0000256" key="2">
    <source>
        <dbReference type="ARBA" id="ARBA00022603"/>
    </source>
</evidence>
<dbReference type="InterPro" id="IPR029063">
    <property type="entry name" value="SAM-dependent_MTases_sf"/>
</dbReference>
<dbReference type="PROSITE" id="PS51627">
    <property type="entry name" value="SAM_MT_TRM11"/>
    <property type="match status" value="1"/>
</dbReference>
<keyword evidence="7" id="KW-0820">tRNA-binding</keyword>
<dbReference type="Gene3D" id="3.40.50.150">
    <property type="entry name" value="Vaccinia Virus protein VP39"/>
    <property type="match status" value="1"/>
</dbReference>
<reference evidence="9 10" key="2">
    <citation type="journal article" date="2013" name="IMA Fungus">
        <title>IMA Genome-F 1: Ceratocystis fimbriata: Draft nuclear genome sequence for the plant pathogen, Ceratocystis fimbriata.</title>
        <authorList>
            <person name="Wilken P.M."/>
            <person name="Steenkamp E.T."/>
            <person name="Wingfield M.J."/>
            <person name="de Beer Z.W."/>
            <person name="Wingfield B.D."/>
        </authorList>
    </citation>
    <scope>NUCLEOTIDE SEQUENCE [LARGE SCALE GENOMIC DNA]</scope>
    <source>
        <strain evidence="9 10">CBS 114723</strain>
    </source>
</reference>